<dbReference type="Gene3D" id="1.20.144.10">
    <property type="entry name" value="Phosphatidic acid phosphatase type 2/haloperoxidase"/>
    <property type="match status" value="1"/>
</dbReference>
<proteinExistence type="predicted"/>
<dbReference type="OrthoDB" id="9806134at2"/>
<accession>A0A370QAI0</accession>
<dbReference type="InterPro" id="IPR000326">
    <property type="entry name" value="PAP2/HPO"/>
</dbReference>
<dbReference type="SMART" id="SM00014">
    <property type="entry name" value="acidPPc"/>
    <property type="match status" value="1"/>
</dbReference>
<dbReference type="Pfam" id="PF01569">
    <property type="entry name" value="PAP2"/>
    <property type="match status" value="1"/>
</dbReference>
<organism evidence="3 4">
    <name type="scientific">Marinirhabdus gelatinilytica</name>
    <dbReference type="NCBI Taxonomy" id="1703343"/>
    <lineage>
        <taxon>Bacteria</taxon>
        <taxon>Pseudomonadati</taxon>
        <taxon>Bacteroidota</taxon>
        <taxon>Flavobacteriia</taxon>
        <taxon>Flavobacteriales</taxon>
        <taxon>Flavobacteriaceae</taxon>
    </lineage>
</organism>
<name>A0A370QAI0_9FLAO</name>
<keyword evidence="4" id="KW-1185">Reference proteome</keyword>
<dbReference type="SUPFAM" id="SSF48317">
    <property type="entry name" value="Acid phosphatase/Vanadium-dependent haloperoxidase"/>
    <property type="match status" value="1"/>
</dbReference>
<gene>
    <name evidence="3" type="ORF">C8D94_103201</name>
</gene>
<feature type="chain" id="PRO_5017051932" evidence="1">
    <location>
        <begin position="37"/>
        <end position="294"/>
    </location>
</feature>
<protein>
    <submittedName>
        <fullName evidence="3">PAP2 superfamily protein</fullName>
    </submittedName>
</protein>
<feature type="domain" description="Phosphatidic acid phosphatase type 2/haloperoxidase" evidence="2">
    <location>
        <begin position="135"/>
        <end position="259"/>
    </location>
</feature>
<keyword evidence="1" id="KW-0732">Signal</keyword>
<dbReference type="AlphaFoldDB" id="A0A370QAI0"/>
<dbReference type="Proteomes" id="UP000255317">
    <property type="component" value="Unassembled WGS sequence"/>
</dbReference>
<comment type="caution">
    <text evidence="3">The sequence shown here is derived from an EMBL/GenBank/DDBJ whole genome shotgun (WGS) entry which is preliminary data.</text>
</comment>
<sequence length="294" mass="32393">MYSQRSIISYIFASMKKQLLLTLALISITISNAQKAETPYEWDWTTDGIWTGTALAGSAGGFLLIQNKDDIDPDEFMRIQNNLEGEIDKINFFDRWAAGNHDEDANKISDIPFAISFAAPFAMLFNDEINDHTGIYLGMYLESLSTTAAMYTITAGLVNRSRPYVYDDSGTTGIDRRMSGNGQRSFYSGHVAATASSTFFMAKVYSDVHPESNAKFWVWTGAAIPPAAVGYFRIQAGQHFLTDVLLGYALGAGVGILVPELHKKKNNDGLSIYPTGGRTYLGDEYTAMALSLKF</sequence>
<evidence type="ECO:0000313" key="3">
    <source>
        <dbReference type="EMBL" id="RDK85376.1"/>
    </source>
</evidence>
<reference evidence="3 4" key="1">
    <citation type="submission" date="2018-07" db="EMBL/GenBank/DDBJ databases">
        <title>Genomic Encyclopedia of Type Strains, Phase IV (KMG-IV): sequencing the most valuable type-strain genomes for metagenomic binning, comparative biology and taxonomic classification.</title>
        <authorList>
            <person name="Goeker M."/>
        </authorList>
    </citation>
    <scope>NUCLEOTIDE SEQUENCE [LARGE SCALE GENOMIC DNA]</scope>
    <source>
        <strain evidence="3 4">DSM 101478</strain>
    </source>
</reference>
<evidence type="ECO:0000259" key="2">
    <source>
        <dbReference type="SMART" id="SM00014"/>
    </source>
</evidence>
<feature type="signal peptide" evidence="1">
    <location>
        <begin position="1"/>
        <end position="36"/>
    </location>
</feature>
<evidence type="ECO:0000313" key="4">
    <source>
        <dbReference type="Proteomes" id="UP000255317"/>
    </source>
</evidence>
<dbReference type="EMBL" id="QRAO01000003">
    <property type="protein sequence ID" value="RDK85376.1"/>
    <property type="molecule type" value="Genomic_DNA"/>
</dbReference>
<dbReference type="InterPro" id="IPR036938">
    <property type="entry name" value="PAP2/HPO_sf"/>
</dbReference>
<evidence type="ECO:0000256" key="1">
    <source>
        <dbReference type="SAM" id="SignalP"/>
    </source>
</evidence>